<dbReference type="Pfam" id="PF01925">
    <property type="entry name" value="TauE"/>
    <property type="match status" value="1"/>
</dbReference>
<evidence type="ECO:0000256" key="1">
    <source>
        <dbReference type="ARBA" id="ARBA00004141"/>
    </source>
</evidence>
<dbReference type="GO" id="GO:0005886">
    <property type="term" value="C:plasma membrane"/>
    <property type="evidence" value="ECO:0007669"/>
    <property type="project" value="UniProtKB-SubCell"/>
</dbReference>
<dbReference type="RefSeq" id="WP_094456374.1">
    <property type="nucleotide sequence ID" value="NZ_NOXU01000028.1"/>
</dbReference>
<feature type="transmembrane region" description="Helical" evidence="5">
    <location>
        <begin position="209"/>
        <end position="227"/>
    </location>
</feature>
<feature type="transmembrane region" description="Helical" evidence="5">
    <location>
        <begin position="77"/>
        <end position="95"/>
    </location>
</feature>
<organism evidence="6 7">
    <name type="scientific">Niveispirillum lacus</name>
    <dbReference type="NCBI Taxonomy" id="1981099"/>
    <lineage>
        <taxon>Bacteria</taxon>
        <taxon>Pseudomonadati</taxon>
        <taxon>Pseudomonadota</taxon>
        <taxon>Alphaproteobacteria</taxon>
        <taxon>Rhodospirillales</taxon>
        <taxon>Azospirillaceae</taxon>
        <taxon>Niveispirillum</taxon>
    </lineage>
</organism>
<dbReference type="OrthoDB" id="128686at2"/>
<comment type="subcellular location">
    <subcellularLocation>
        <location evidence="5">Cell membrane</location>
        <topology evidence="5">Multi-pass membrane protein</topology>
    </subcellularLocation>
    <subcellularLocation>
        <location evidence="1">Membrane</location>
        <topology evidence="1">Multi-pass membrane protein</topology>
    </subcellularLocation>
</comment>
<comment type="caution">
    <text evidence="6">The sequence shown here is derived from an EMBL/GenBank/DDBJ whole genome shotgun (WGS) entry which is preliminary data.</text>
</comment>
<keyword evidence="7" id="KW-1185">Reference proteome</keyword>
<protein>
    <recommendedName>
        <fullName evidence="5">Probable membrane transporter protein</fullName>
    </recommendedName>
</protein>
<comment type="similarity">
    <text evidence="5">Belongs to the 4-toluene sulfonate uptake permease (TSUP) (TC 2.A.102) family.</text>
</comment>
<reference evidence="6 7" key="1">
    <citation type="submission" date="2017-07" db="EMBL/GenBank/DDBJ databases">
        <title>Niveispirillum cyanobacteriorum sp. nov., isolated from cyanobacterial aggregates in a eutrophic lake.</title>
        <authorList>
            <person name="Cai H."/>
        </authorList>
    </citation>
    <scope>NUCLEOTIDE SEQUENCE [LARGE SCALE GENOMIC DNA]</scope>
    <source>
        <strain evidence="7">TH1-14</strain>
    </source>
</reference>
<dbReference type="InterPro" id="IPR002781">
    <property type="entry name" value="TM_pro_TauE-like"/>
</dbReference>
<dbReference type="PANTHER" id="PTHR31154">
    <property type="entry name" value="MEMBRANE TRANSPORTER PROTEIN"/>
    <property type="match status" value="1"/>
</dbReference>
<keyword evidence="5" id="KW-1003">Cell membrane</keyword>
<evidence type="ECO:0000313" key="6">
    <source>
        <dbReference type="EMBL" id="OYQ34523.1"/>
    </source>
</evidence>
<gene>
    <name evidence="6" type="ORF">CHU95_10910</name>
</gene>
<feature type="transmembrane region" description="Helical" evidence="5">
    <location>
        <begin position="7"/>
        <end position="25"/>
    </location>
</feature>
<sequence>MFNSRIFTGWFVGMLCLWLVLFTRYNDLTFLAEHWYYPAIMVLGAFVAGLTPEGGGAVAFPVLNIFLSVDRTMARDFSLMIQSIGMTSASIYILSNRNNNLRDYKPLLAFIPVCFVGFVAGMLLLQSLPVYIIQALFLSLITTFAIAYVWSDHRGDRPRLHLSGWRDRALLVLILVVGGLFASLFGTGADIVVYTLLVTRFRMNEKVATHMSIMLMAAISILGYAYRHFYDAGLTEYQVRTWLCAYPVVLFMAPFGAYILSRINVEWMLRGIVVLNIAQLAYFNLNNPSWAKAIWSGVFCVVLMAIFSLTLSRISRRKAADQAAVQQA</sequence>
<evidence type="ECO:0000256" key="4">
    <source>
        <dbReference type="ARBA" id="ARBA00023136"/>
    </source>
</evidence>
<evidence type="ECO:0000256" key="2">
    <source>
        <dbReference type="ARBA" id="ARBA00022692"/>
    </source>
</evidence>
<evidence type="ECO:0000313" key="7">
    <source>
        <dbReference type="Proteomes" id="UP000216998"/>
    </source>
</evidence>
<feature type="transmembrane region" description="Helical" evidence="5">
    <location>
        <begin position="107"/>
        <end position="125"/>
    </location>
</feature>
<evidence type="ECO:0000256" key="3">
    <source>
        <dbReference type="ARBA" id="ARBA00022989"/>
    </source>
</evidence>
<keyword evidence="2 5" id="KW-0812">Transmembrane</keyword>
<feature type="transmembrane region" description="Helical" evidence="5">
    <location>
        <begin position="132"/>
        <end position="150"/>
    </location>
</feature>
<proteinExistence type="inferred from homology"/>
<keyword evidence="3 5" id="KW-1133">Transmembrane helix</keyword>
<accession>A0A255YZ51</accession>
<feature type="transmembrane region" description="Helical" evidence="5">
    <location>
        <begin position="291"/>
        <end position="311"/>
    </location>
</feature>
<feature type="transmembrane region" description="Helical" evidence="5">
    <location>
        <begin position="170"/>
        <end position="197"/>
    </location>
</feature>
<feature type="transmembrane region" description="Helical" evidence="5">
    <location>
        <begin position="37"/>
        <end position="65"/>
    </location>
</feature>
<dbReference type="AlphaFoldDB" id="A0A255YZ51"/>
<name>A0A255YZ51_9PROT</name>
<dbReference type="PANTHER" id="PTHR31154:SF4">
    <property type="entry name" value="MEMBRANE TRANSPORTER PROTEIN"/>
    <property type="match status" value="1"/>
</dbReference>
<dbReference type="Proteomes" id="UP000216998">
    <property type="component" value="Unassembled WGS sequence"/>
</dbReference>
<feature type="transmembrane region" description="Helical" evidence="5">
    <location>
        <begin position="239"/>
        <end position="260"/>
    </location>
</feature>
<evidence type="ECO:0000256" key="5">
    <source>
        <dbReference type="RuleBase" id="RU363041"/>
    </source>
</evidence>
<keyword evidence="4 5" id="KW-0472">Membrane</keyword>
<dbReference type="EMBL" id="NOXU01000028">
    <property type="protein sequence ID" value="OYQ34523.1"/>
    <property type="molecule type" value="Genomic_DNA"/>
</dbReference>